<dbReference type="PRINTS" id="PR00081">
    <property type="entry name" value="GDHRDH"/>
</dbReference>
<dbReference type="PRINTS" id="PR00080">
    <property type="entry name" value="SDRFAMILY"/>
</dbReference>
<dbReference type="RefSeq" id="WP_073474176.1">
    <property type="nucleotide sequence ID" value="NZ_FQZU01000005.1"/>
</dbReference>
<dbReference type="SUPFAM" id="SSF51735">
    <property type="entry name" value="NAD(P)-binding Rossmann-fold domains"/>
    <property type="match status" value="1"/>
</dbReference>
<dbReference type="GO" id="GO:0016020">
    <property type="term" value="C:membrane"/>
    <property type="evidence" value="ECO:0007669"/>
    <property type="project" value="TreeGrafter"/>
</dbReference>
<dbReference type="STRING" id="1121393.SAMN02745216_01306"/>
<keyword evidence="2" id="KW-0560">Oxidoreductase</keyword>
<dbReference type="Gene3D" id="3.40.50.720">
    <property type="entry name" value="NAD(P)-binding Rossmann-like Domain"/>
    <property type="match status" value="1"/>
</dbReference>
<dbReference type="OrthoDB" id="5419864at2"/>
<dbReference type="InterPro" id="IPR057326">
    <property type="entry name" value="KR_dom"/>
</dbReference>
<keyword evidence="6" id="KW-1185">Reference proteome</keyword>
<sequence>MTKNILITGAASGIGRETALFFAKNGWFVGAVDLNGQGLENLEKVIGRDQCHTHSMDVTDPESVQEAINSFAERTGGKMDVLFNNAGILKFGRFEKVDLAHSLAIVDVNLKGVIACTHSSLYLLKNTPGSRVVNMASTSAVYGIPDLSVYSATKRAVLALTEALDIELEPYGISVCDVLAPYVNTPLLETDQKVHSINKMGIKLAPIDVAKTVWKAAHKKKLHWKMGGSTHALVALFNLLPGVRRPIVKSLTIST</sequence>
<proteinExistence type="inferred from homology"/>
<evidence type="ECO:0000313" key="5">
    <source>
        <dbReference type="EMBL" id="SHJ25184.1"/>
    </source>
</evidence>
<dbReference type="EMBL" id="FQZU01000005">
    <property type="protein sequence ID" value="SHJ25184.1"/>
    <property type="molecule type" value="Genomic_DNA"/>
</dbReference>
<dbReference type="AlphaFoldDB" id="A0A1M6HST4"/>
<feature type="domain" description="Ketoreductase" evidence="4">
    <location>
        <begin position="3"/>
        <end position="184"/>
    </location>
</feature>
<evidence type="ECO:0000256" key="1">
    <source>
        <dbReference type="ARBA" id="ARBA00006484"/>
    </source>
</evidence>
<dbReference type="PANTHER" id="PTHR44196">
    <property type="entry name" value="DEHYDROGENASE/REDUCTASE SDR FAMILY MEMBER 7B"/>
    <property type="match status" value="1"/>
</dbReference>
<comment type="similarity">
    <text evidence="1 3">Belongs to the short-chain dehydrogenases/reductases (SDR) family.</text>
</comment>
<evidence type="ECO:0000259" key="4">
    <source>
        <dbReference type="SMART" id="SM00822"/>
    </source>
</evidence>
<accession>A0A1M6HST4</accession>
<dbReference type="PANTHER" id="PTHR44196:SF3">
    <property type="entry name" value="SHORT CHAIN DEHYDROGENASE FAMILY PROTEIN"/>
    <property type="match status" value="1"/>
</dbReference>
<name>A0A1M6HST4_9BACT</name>
<dbReference type="InterPro" id="IPR036291">
    <property type="entry name" value="NAD(P)-bd_dom_sf"/>
</dbReference>
<protein>
    <submittedName>
        <fullName evidence="5">NADP-dependent 3-hydroxy acid dehydrogenase YdfG</fullName>
    </submittedName>
</protein>
<evidence type="ECO:0000313" key="6">
    <source>
        <dbReference type="Proteomes" id="UP000183994"/>
    </source>
</evidence>
<gene>
    <name evidence="5" type="ORF">SAMN02745216_01306</name>
</gene>
<dbReference type="NCBIfam" id="NF006123">
    <property type="entry name" value="PRK08267.1"/>
    <property type="match status" value="1"/>
</dbReference>
<dbReference type="Pfam" id="PF00106">
    <property type="entry name" value="adh_short"/>
    <property type="match status" value="1"/>
</dbReference>
<dbReference type="SMART" id="SM00822">
    <property type="entry name" value="PKS_KR"/>
    <property type="match status" value="1"/>
</dbReference>
<evidence type="ECO:0000256" key="3">
    <source>
        <dbReference type="RuleBase" id="RU000363"/>
    </source>
</evidence>
<dbReference type="InterPro" id="IPR002347">
    <property type="entry name" value="SDR_fam"/>
</dbReference>
<organism evidence="5 6">
    <name type="scientific">Desulfatibacillum alkenivorans DSM 16219</name>
    <dbReference type="NCBI Taxonomy" id="1121393"/>
    <lineage>
        <taxon>Bacteria</taxon>
        <taxon>Pseudomonadati</taxon>
        <taxon>Thermodesulfobacteriota</taxon>
        <taxon>Desulfobacteria</taxon>
        <taxon>Desulfobacterales</taxon>
        <taxon>Desulfatibacillaceae</taxon>
        <taxon>Desulfatibacillum</taxon>
    </lineage>
</organism>
<reference evidence="6" key="1">
    <citation type="submission" date="2016-11" db="EMBL/GenBank/DDBJ databases">
        <authorList>
            <person name="Varghese N."/>
            <person name="Submissions S."/>
        </authorList>
    </citation>
    <scope>NUCLEOTIDE SEQUENCE [LARGE SCALE GENOMIC DNA]</scope>
    <source>
        <strain evidence="6">DSM 16219</strain>
    </source>
</reference>
<dbReference type="GO" id="GO:0016491">
    <property type="term" value="F:oxidoreductase activity"/>
    <property type="evidence" value="ECO:0007669"/>
    <property type="project" value="UniProtKB-KW"/>
</dbReference>
<evidence type="ECO:0000256" key="2">
    <source>
        <dbReference type="ARBA" id="ARBA00023002"/>
    </source>
</evidence>
<dbReference type="Proteomes" id="UP000183994">
    <property type="component" value="Unassembled WGS sequence"/>
</dbReference>